<keyword evidence="2" id="KW-1185">Reference proteome</keyword>
<evidence type="ECO:0000313" key="2">
    <source>
        <dbReference type="Proteomes" id="UP001187531"/>
    </source>
</evidence>
<feature type="non-terminal residue" evidence="1">
    <location>
        <position position="680"/>
    </location>
</feature>
<proteinExistence type="predicted"/>
<gene>
    <name evidence="1" type="ORF">QYM36_010848</name>
</gene>
<evidence type="ECO:0000313" key="1">
    <source>
        <dbReference type="EMBL" id="KAK2716429.1"/>
    </source>
</evidence>
<comment type="caution">
    <text evidence="1">The sequence shown here is derived from an EMBL/GenBank/DDBJ whole genome shotgun (WGS) entry which is preliminary data.</text>
</comment>
<protein>
    <submittedName>
        <fullName evidence="1">Uncharacterized protein</fullName>
    </submittedName>
</protein>
<dbReference type="EMBL" id="JAVRJZ010000012">
    <property type="protein sequence ID" value="KAK2716429.1"/>
    <property type="molecule type" value="Genomic_DNA"/>
</dbReference>
<reference evidence="1" key="1">
    <citation type="submission" date="2023-07" db="EMBL/GenBank/DDBJ databases">
        <title>Chromosome-level genome assembly of Artemia franciscana.</title>
        <authorList>
            <person name="Jo E."/>
        </authorList>
    </citation>
    <scope>NUCLEOTIDE SEQUENCE</scope>
    <source>
        <tissue evidence="1">Whole body</tissue>
    </source>
</reference>
<dbReference type="AlphaFoldDB" id="A0AA88L842"/>
<dbReference type="Proteomes" id="UP001187531">
    <property type="component" value="Unassembled WGS sequence"/>
</dbReference>
<accession>A0AA88L842</accession>
<name>A0AA88L842_ARTSF</name>
<sequence length="680" mass="78298">MHFSPPTGPIRPLVVPMIDHFFVLEGTKYKWENFNSTQRVELFFAKLAECEMQGSSRNKYTQGLDFITTHGKEGPKNLDIACVNSVVKALGHLDKRQCSMVTAERRRKEHQWAFNPHSFNSEDYRKLKDGVADFMVPGLWRLSRNKLRNEDLPNLTAYVCFQVSFMFGHQPGVPENMTVQKFMNQHLIEEEGMYVILVEKHKTASIKSAGVAISLEEETIFRLYMKLFRPALLKSGLRVPQNFLLSQKGEKLAILKSISEKRGLGSDVLDTLTDENFDTAVRQLGYKDTLPSLVHVWQKYNNYRIRKTYPVEPVVEETLTQCVLHESWVGLTVAKSHEKEVGLGVFASLPFWENQVVIEYHGKRMATVEANRIIQAPLAPLAPLAVPVIDIDKTTSSSNETFDRGISPAEINETLQENPPISPNKTTLQKREIQIHYGFKSGERKFNNEVIDKPLDYINETPVVGPGYDIVPERFWYEETQLNWDHCKECNCQDYKPDLSNPLGKVAYYWLDQNYLAVLKLFLQTVLEQNRRTIDEHGKFICLSNHFESPVMSIYGPGEDSGERKFNNEVIDKPLDYINEAPVVGPGYDIVPERFWYEETQLNWDHCKECNCQDYKPDLSNPLGKVAYYWLDQNYLAVLKLFLQTVLEQNRRTIDEHGKFICLSNHFESPVMSIYGPGED</sequence>
<organism evidence="1 2">
    <name type="scientific">Artemia franciscana</name>
    <name type="common">Brine shrimp</name>
    <name type="synonym">Artemia sanfranciscana</name>
    <dbReference type="NCBI Taxonomy" id="6661"/>
    <lineage>
        <taxon>Eukaryota</taxon>
        <taxon>Metazoa</taxon>
        <taxon>Ecdysozoa</taxon>
        <taxon>Arthropoda</taxon>
        <taxon>Crustacea</taxon>
        <taxon>Branchiopoda</taxon>
        <taxon>Anostraca</taxon>
        <taxon>Artemiidae</taxon>
        <taxon>Artemia</taxon>
    </lineage>
</organism>